<dbReference type="GO" id="GO:0004308">
    <property type="term" value="F:exo-alpha-sialidase activity"/>
    <property type="evidence" value="ECO:0007669"/>
    <property type="project" value="InterPro"/>
</dbReference>
<dbReference type="Pfam" id="PF13859">
    <property type="entry name" value="BNR_3"/>
    <property type="match status" value="1"/>
</dbReference>
<dbReference type="AlphaFoldDB" id="A0A061IT15"/>
<dbReference type="InterPro" id="IPR008377">
    <property type="entry name" value="Sialidase_trypan"/>
</dbReference>
<proteinExistence type="predicted"/>
<evidence type="ECO:0000313" key="2">
    <source>
        <dbReference type="EMBL" id="ESL05654.1"/>
    </source>
</evidence>
<dbReference type="InterPro" id="IPR011040">
    <property type="entry name" value="Sialidase"/>
</dbReference>
<dbReference type="CDD" id="cd15482">
    <property type="entry name" value="Sialidase_non-viral"/>
    <property type="match status" value="1"/>
</dbReference>
<accession>A0A061IT15</accession>
<protein>
    <submittedName>
        <fullName evidence="2">Trans-sialidase</fullName>
    </submittedName>
</protein>
<dbReference type="Gene3D" id="2.120.10.10">
    <property type="match status" value="1"/>
</dbReference>
<evidence type="ECO:0000259" key="1">
    <source>
        <dbReference type="Pfam" id="PF13859"/>
    </source>
</evidence>
<feature type="domain" description="Sialidase" evidence="1">
    <location>
        <begin position="2"/>
        <end position="228"/>
    </location>
</feature>
<comment type="caution">
    <text evidence="2">The sequence shown here is derived from an EMBL/GenBank/DDBJ whole genome shotgun (WGS) entry which is preliminary data.</text>
</comment>
<feature type="non-terminal residue" evidence="2">
    <location>
        <position position="228"/>
    </location>
</feature>
<dbReference type="EMBL" id="AUPL01006688">
    <property type="protein sequence ID" value="ESL05654.1"/>
    <property type="molecule type" value="Genomic_DNA"/>
</dbReference>
<gene>
    <name evidence="2" type="ORF">TRSC58_06688</name>
</gene>
<dbReference type="OrthoDB" id="252856at2759"/>
<dbReference type="VEuPathDB" id="TriTrypDB:TRSC58_06688"/>
<reference evidence="2 3" key="1">
    <citation type="submission" date="2013-07" db="EMBL/GenBank/DDBJ databases">
        <authorList>
            <person name="Stoco P.H."/>
            <person name="Wagner G."/>
            <person name="Gerber A."/>
            <person name="Zaha A."/>
            <person name="Thompson C."/>
            <person name="Bartholomeu D.C."/>
            <person name="Luckemeyer D.D."/>
            <person name="Bahia D."/>
            <person name="Loreto E."/>
            <person name="Prestes E.B."/>
            <person name="Lima F.M."/>
            <person name="Rodrigues-Luiz G."/>
            <person name="Vallejo G.A."/>
            <person name="Filho J.F."/>
            <person name="Monteiro K.M."/>
            <person name="Tyler K.M."/>
            <person name="de Almeida L.G."/>
            <person name="Ortiz M.F."/>
            <person name="Siervo M.A."/>
            <person name="de Moraes M.H."/>
            <person name="Cunha O.L."/>
            <person name="Mendonca-Neto R."/>
            <person name="Silva R."/>
            <person name="Teixeira S.M."/>
            <person name="Murta S.M."/>
            <person name="Sincero T.C."/>
            <person name="Mendes T.A."/>
            <person name="Urmenyi T.P."/>
            <person name="Silva V.G."/>
            <person name="da Rocha W.D."/>
            <person name="Andersson B."/>
            <person name="Romanha A.J."/>
            <person name="Steindel M."/>
            <person name="de Vasconcelos A.T."/>
            <person name="Grisard E.C."/>
        </authorList>
    </citation>
    <scope>NUCLEOTIDE SEQUENCE [LARGE SCALE GENOMIC DNA]</scope>
    <source>
        <strain evidence="2 3">SC58</strain>
    </source>
</reference>
<organism evidence="2 3">
    <name type="scientific">Trypanosoma rangeli SC58</name>
    <dbReference type="NCBI Taxonomy" id="429131"/>
    <lineage>
        <taxon>Eukaryota</taxon>
        <taxon>Discoba</taxon>
        <taxon>Euglenozoa</taxon>
        <taxon>Kinetoplastea</taxon>
        <taxon>Metakinetoplastina</taxon>
        <taxon>Trypanosomatida</taxon>
        <taxon>Trypanosomatidae</taxon>
        <taxon>Trypanosoma</taxon>
        <taxon>Herpetosoma</taxon>
    </lineage>
</organism>
<evidence type="ECO:0000313" key="3">
    <source>
        <dbReference type="Proteomes" id="UP000031737"/>
    </source>
</evidence>
<sequence>MQPTTVVHDRHVFMLLGNYSRTMSEAEVPGKDSWKLLLVKGTVSGSDHGKKIQWDETHAVQPESVAAHNSLTRLVGGGGSGVVLRDGSLVFPMQATNKNGKDVFLSMHLIRGGSKWELRRQMTEVEDCRDPSMVEWGDDKNFLMMAPCKEGYYDVYKLQGDARSWYSDGEPISRVWGTSHDRKKEGVRSGFITAELEGTKVMFLTTPMYSKEEEGTAKGKGRLHLWVT</sequence>
<dbReference type="SUPFAM" id="SSF50939">
    <property type="entry name" value="Sialidases"/>
    <property type="match status" value="1"/>
</dbReference>
<name>A0A061IT15_TRYRA</name>
<dbReference type="InterPro" id="IPR036278">
    <property type="entry name" value="Sialidase_sf"/>
</dbReference>
<dbReference type="PRINTS" id="PR01803">
    <property type="entry name" value="TCSIALIDASE"/>
</dbReference>
<keyword evidence="3" id="KW-1185">Reference proteome</keyword>
<dbReference type="Proteomes" id="UP000031737">
    <property type="component" value="Unassembled WGS sequence"/>
</dbReference>